<dbReference type="EMBL" id="JAQQAF010000009">
    <property type="protein sequence ID" value="KAJ8458835.1"/>
    <property type="molecule type" value="Genomic_DNA"/>
</dbReference>
<protein>
    <recommendedName>
        <fullName evidence="1">Complex 1 LYR protein domain-containing protein</fullName>
    </recommendedName>
</protein>
<dbReference type="CDD" id="cd20264">
    <property type="entry name" value="Complex1_LYR_LYRM4"/>
    <property type="match status" value="1"/>
</dbReference>
<evidence type="ECO:0000259" key="1">
    <source>
        <dbReference type="Pfam" id="PF05347"/>
    </source>
</evidence>
<organism evidence="2 3">
    <name type="scientific">Ensete ventricosum</name>
    <name type="common">Abyssinian banana</name>
    <name type="synonym">Musa ensete</name>
    <dbReference type="NCBI Taxonomy" id="4639"/>
    <lineage>
        <taxon>Eukaryota</taxon>
        <taxon>Viridiplantae</taxon>
        <taxon>Streptophyta</taxon>
        <taxon>Embryophyta</taxon>
        <taxon>Tracheophyta</taxon>
        <taxon>Spermatophyta</taxon>
        <taxon>Magnoliopsida</taxon>
        <taxon>Liliopsida</taxon>
        <taxon>Zingiberales</taxon>
        <taxon>Musaceae</taxon>
        <taxon>Ensete</taxon>
    </lineage>
</organism>
<evidence type="ECO:0000313" key="2">
    <source>
        <dbReference type="EMBL" id="KAJ8458835.1"/>
    </source>
</evidence>
<reference evidence="2 3" key="1">
    <citation type="submission" date="2022-12" db="EMBL/GenBank/DDBJ databases">
        <title>Chromosome-scale assembly of the Ensete ventricosum genome.</title>
        <authorList>
            <person name="Dussert Y."/>
            <person name="Stocks J."/>
            <person name="Wendawek A."/>
            <person name="Woldeyes F."/>
            <person name="Nichols R.A."/>
            <person name="Borrell J.S."/>
        </authorList>
    </citation>
    <scope>NUCLEOTIDE SEQUENCE [LARGE SCALE GENOMIC DNA]</scope>
    <source>
        <strain evidence="3">cv. Maze</strain>
        <tissue evidence="2">Seeds</tissue>
    </source>
</reference>
<dbReference type="Pfam" id="PF05347">
    <property type="entry name" value="Complex1_LYR"/>
    <property type="match status" value="1"/>
</dbReference>
<keyword evidence="3" id="KW-1185">Reference proteome</keyword>
<dbReference type="PANTHER" id="PTHR47158">
    <property type="entry name" value="OS08G0239000 PROTEIN"/>
    <property type="match status" value="1"/>
</dbReference>
<dbReference type="GO" id="GO:0016226">
    <property type="term" value="P:iron-sulfur cluster assembly"/>
    <property type="evidence" value="ECO:0007669"/>
    <property type="project" value="InterPro"/>
</dbReference>
<gene>
    <name evidence="2" type="ORF">OPV22_031761</name>
</gene>
<dbReference type="Proteomes" id="UP001222027">
    <property type="component" value="Unassembled WGS sequence"/>
</dbReference>
<proteinExistence type="predicted"/>
<dbReference type="InterPro" id="IPR008011">
    <property type="entry name" value="Complex1_LYR_dom"/>
</dbReference>
<sequence length="98" mass="10768">MAMATAPSRAEVLSLLRSFLQAARKFSDYNIREYAARRAIDGFRGNKALSDPSAIAAAFADGMSQLEVAKRQAAVYSSYAPKTKSVMEVKMSPPERYD</sequence>
<dbReference type="AlphaFoldDB" id="A0AAV8PVG1"/>
<dbReference type="InterPro" id="IPR045297">
    <property type="entry name" value="Complex1_LYR_LYRM4"/>
</dbReference>
<name>A0AAV8PVG1_ENSVE</name>
<comment type="caution">
    <text evidence="2">The sequence shown here is derived from an EMBL/GenBank/DDBJ whole genome shotgun (WGS) entry which is preliminary data.</text>
</comment>
<feature type="domain" description="Complex 1 LYR protein" evidence="1">
    <location>
        <begin position="11"/>
        <end position="68"/>
    </location>
</feature>
<accession>A0AAV8PVG1</accession>
<dbReference type="PANTHER" id="PTHR47158:SF1">
    <property type="entry name" value="OS08G0239000 PROTEIN"/>
    <property type="match status" value="1"/>
</dbReference>
<evidence type="ECO:0000313" key="3">
    <source>
        <dbReference type="Proteomes" id="UP001222027"/>
    </source>
</evidence>